<comment type="pathway">
    <text evidence="2">Cell wall biogenesis; peptidoglycan biosynthesis.</text>
</comment>
<evidence type="ECO:0000313" key="12">
    <source>
        <dbReference type="EMBL" id="SUZ55920.1"/>
    </source>
</evidence>
<evidence type="ECO:0000256" key="2">
    <source>
        <dbReference type="ARBA" id="ARBA00004752"/>
    </source>
</evidence>
<evidence type="ECO:0000259" key="9">
    <source>
        <dbReference type="Pfam" id="PF01225"/>
    </source>
</evidence>
<dbReference type="GO" id="GO:0005524">
    <property type="term" value="F:ATP binding"/>
    <property type="evidence" value="ECO:0007669"/>
    <property type="project" value="UniProtKB-KW"/>
</dbReference>
<keyword evidence="4" id="KW-0963">Cytoplasm</keyword>
<dbReference type="PANTHER" id="PTHR43445">
    <property type="entry name" value="UDP-N-ACETYLMURAMATE--L-ALANINE LIGASE-RELATED"/>
    <property type="match status" value="1"/>
</dbReference>
<evidence type="ECO:0000259" key="10">
    <source>
        <dbReference type="Pfam" id="PF02875"/>
    </source>
</evidence>
<sequence>MSGIAELLLNLGFKITGSDINDSAVIKNLRNKGAEVAQGHAAKNVTDADVLVYSSAVQEDNPEVIAAQKKSIPVIRRAEMLGELIALKETSIGVAGTHGKTSTSSMVGTMLSQAKLDPTLVVGGLVRNIDTNSLLGAGNIIVVEADEFDRSFLSLQPTIAIITNIELEHTDCYEDLDDLKNAFTQFANASPFYGAVIIGDQSPAAAAIIPNIKRPVITFGLTNDSDFYAEDIIQREIETTFTVFHKGEKQGVIHLQVPGEHNVQNALAAIALGVEMRIPFHDIAAGLESYRGVRRRFDIKGESGNVIVVDDYAHHPTEVRATLTAARNGWKRRIIAVFQPHLYTRTQAFYQDFAIALMESDVLLVTDVFPAREKPIEGVNGKMVADFAEESGHRNIYYIKSLDKLEKTLDNLRQPGDMIITIGAGNIWRYAESYMNHLEKIEAAA</sequence>
<keyword evidence="5" id="KW-0436">Ligase</keyword>
<comment type="subcellular location">
    <subcellularLocation>
        <location evidence="1">Cytoplasm</location>
    </subcellularLocation>
</comment>
<evidence type="ECO:0000256" key="3">
    <source>
        <dbReference type="ARBA" id="ARBA00012211"/>
    </source>
</evidence>
<dbReference type="HAMAP" id="MF_00046">
    <property type="entry name" value="MurC"/>
    <property type="match status" value="1"/>
</dbReference>
<accession>A0A381NN19</accession>
<dbReference type="InterPro" id="IPR036565">
    <property type="entry name" value="Mur-like_cat_sf"/>
</dbReference>
<dbReference type="EMBL" id="UINC01000468">
    <property type="protein sequence ID" value="SUZ55920.1"/>
    <property type="molecule type" value="Genomic_DNA"/>
</dbReference>
<dbReference type="InterPro" id="IPR004101">
    <property type="entry name" value="Mur_ligase_C"/>
</dbReference>
<dbReference type="GO" id="GO:0009252">
    <property type="term" value="P:peptidoglycan biosynthetic process"/>
    <property type="evidence" value="ECO:0007669"/>
    <property type="project" value="UniProtKB-UniPathway"/>
</dbReference>
<evidence type="ECO:0000256" key="8">
    <source>
        <dbReference type="ARBA" id="ARBA00047833"/>
    </source>
</evidence>
<comment type="catalytic activity">
    <reaction evidence="8">
        <text>UDP-N-acetyl-alpha-D-muramate + L-alanine + ATP = UDP-N-acetyl-alpha-D-muramoyl-L-alanine + ADP + phosphate + H(+)</text>
        <dbReference type="Rhea" id="RHEA:23372"/>
        <dbReference type="ChEBI" id="CHEBI:15378"/>
        <dbReference type="ChEBI" id="CHEBI:30616"/>
        <dbReference type="ChEBI" id="CHEBI:43474"/>
        <dbReference type="ChEBI" id="CHEBI:57972"/>
        <dbReference type="ChEBI" id="CHEBI:70757"/>
        <dbReference type="ChEBI" id="CHEBI:83898"/>
        <dbReference type="ChEBI" id="CHEBI:456216"/>
        <dbReference type="EC" id="6.3.2.8"/>
    </reaction>
</comment>
<feature type="domain" description="Mur ligase N-terminal catalytic" evidence="9">
    <location>
        <begin position="1"/>
        <end position="87"/>
    </location>
</feature>
<keyword evidence="7" id="KW-0067">ATP-binding</keyword>
<dbReference type="SUPFAM" id="SSF51984">
    <property type="entry name" value="MurCD N-terminal domain"/>
    <property type="match status" value="1"/>
</dbReference>
<dbReference type="GO" id="GO:0008763">
    <property type="term" value="F:UDP-N-acetylmuramate-L-alanine ligase activity"/>
    <property type="evidence" value="ECO:0007669"/>
    <property type="project" value="UniProtKB-EC"/>
</dbReference>
<dbReference type="InterPro" id="IPR005758">
    <property type="entry name" value="UDP-N-AcMur_Ala_ligase_MurC"/>
</dbReference>
<evidence type="ECO:0000256" key="7">
    <source>
        <dbReference type="ARBA" id="ARBA00022840"/>
    </source>
</evidence>
<dbReference type="InterPro" id="IPR013221">
    <property type="entry name" value="Mur_ligase_cen"/>
</dbReference>
<dbReference type="Pfam" id="PF02875">
    <property type="entry name" value="Mur_ligase_C"/>
    <property type="match status" value="1"/>
</dbReference>
<dbReference type="Pfam" id="PF08245">
    <property type="entry name" value="Mur_ligase_M"/>
    <property type="match status" value="1"/>
</dbReference>
<organism evidence="12">
    <name type="scientific">marine metagenome</name>
    <dbReference type="NCBI Taxonomy" id="408172"/>
    <lineage>
        <taxon>unclassified sequences</taxon>
        <taxon>metagenomes</taxon>
        <taxon>ecological metagenomes</taxon>
    </lineage>
</organism>
<protein>
    <recommendedName>
        <fullName evidence="3">UDP-N-acetylmuramate--L-alanine ligase</fullName>
        <ecNumber evidence="3">6.3.2.8</ecNumber>
    </recommendedName>
</protein>
<dbReference type="UniPathway" id="UPA00219"/>
<dbReference type="InterPro" id="IPR050061">
    <property type="entry name" value="MurCDEF_pg_biosynth"/>
</dbReference>
<evidence type="ECO:0000256" key="4">
    <source>
        <dbReference type="ARBA" id="ARBA00022490"/>
    </source>
</evidence>
<feature type="domain" description="Mur ligase C-terminal" evidence="10">
    <location>
        <begin position="295"/>
        <end position="425"/>
    </location>
</feature>
<evidence type="ECO:0000256" key="5">
    <source>
        <dbReference type="ARBA" id="ARBA00022598"/>
    </source>
</evidence>
<dbReference type="Pfam" id="PF01225">
    <property type="entry name" value="Mur_ligase"/>
    <property type="match status" value="1"/>
</dbReference>
<evidence type="ECO:0000256" key="1">
    <source>
        <dbReference type="ARBA" id="ARBA00004496"/>
    </source>
</evidence>
<dbReference type="Gene3D" id="3.90.190.20">
    <property type="entry name" value="Mur ligase, C-terminal domain"/>
    <property type="match status" value="1"/>
</dbReference>
<dbReference type="Gene3D" id="3.40.50.720">
    <property type="entry name" value="NAD(P)-binding Rossmann-like Domain"/>
    <property type="match status" value="1"/>
</dbReference>
<dbReference type="InterPro" id="IPR000713">
    <property type="entry name" value="Mur_ligase_N"/>
</dbReference>
<dbReference type="EC" id="6.3.2.8" evidence="3"/>
<feature type="domain" description="Mur ligase central" evidence="11">
    <location>
        <begin position="94"/>
        <end position="272"/>
    </location>
</feature>
<name>A0A381NN19_9ZZZZ</name>
<dbReference type="Gene3D" id="3.40.1190.10">
    <property type="entry name" value="Mur-like, catalytic domain"/>
    <property type="match status" value="1"/>
</dbReference>
<dbReference type="SUPFAM" id="SSF53623">
    <property type="entry name" value="MurD-like peptide ligases, catalytic domain"/>
    <property type="match status" value="1"/>
</dbReference>
<proteinExistence type="inferred from homology"/>
<gene>
    <name evidence="12" type="ORF">METZ01_LOCUS8774</name>
</gene>
<evidence type="ECO:0000256" key="6">
    <source>
        <dbReference type="ARBA" id="ARBA00022741"/>
    </source>
</evidence>
<dbReference type="SUPFAM" id="SSF53244">
    <property type="entry name" value="MurD-like peptide ligases, peptide-binding domain"/>
    <property type="match status" value="1"/>
</dbReference>
<dbReference type="NCBIfam" id="TIGR01082">
    <property type="entry name" value="murC"/>
    <property type="match status" value="1"/>
</dbReference>
<reference evidence="12" key="1">
    <citation type="submission" date="2018-05" db="EMBL/GenBank/DDBJ databases">
        <authorList>
            <person name="Lanie J.A."/>
            <person name="Ng W.-L."/>
            <person name="Kazmierczak K.M."/>
            <person name="Andrzejewski T.M."/>
            <person name="Davidsen T.M."/>
            <person name="Wayne K.J."/>
            <person name="Tettelin H."/>
            <person name="Glass J.I."/>
            <person name="Rusch D."/>
            <person name="Podicherti R."/>
            <person name="Tsui H.-C.T."/>
            <person name="Winkler M.E."/>
        </authorList>
    </citation>
    <scope>NUCLEOTIDE SEQUENCE</scope>
</reference>
<dbReference type="GO" id="GO:0005737">
    <property type="term" value="C:cytoplasm"/>
    <property type="evidence" value="ECO:0007669"/>
    <property type="project" value="UniProtKB-SubCell"/>
</dbReference>
<keyword evidence="6" id="KW-0547">Nucleotide-binding</keyword>
<dbReference type="PANTHER" id="PTHR43445:SF3">
    <property type="entry name" value="UDP-N-ACETYLMURAMATE--L-ALANINE LIGASE"/>
    <property type="match status" value="1"/>
</dbReference>
<evidence type="ECO:0000259" key="11">
    <source>
        <dbReference type="Pfam" id="PF08245"/>
    </source>
</evidence>
<dbReference type="AlphaFoldDB" id="A0A381NN19"/>
<dbReference type="InterPro" id="IPR036615">
    <property type="entry name" value="Mur_ligase_C_dom_sf"/>
</dbReference>